<evidence type="ECO:0000313" key="1">
    <source>
        <dbReference type="EMBL" id="RAK69522.1"/>
    </source>
</evidence>
<comment type="caution">
    <text evidence="1">The sequence shown here is derived from an EMBL/GenBank/DDBJ whole genome shotgun (WGS) entry which is preliminary data.</text>
</comment>
<dbReference type="AlphaFoldDB" id="A0A328BQJ1"/>
<evidence type="ECO:0000313" key="2">
    <source>
        <dbReference type="Proteomes" id="UP000248553"/>
    </source>
</evidence>
<gene>
    <name evidence="1" type="ORF">DLM85_01270</name>
</gene>
<reference evidence="2" key="1">
    <citation type="submission" date="2018-05" db="EMBL/GenBank/DDBJ databases">
        <authorList>
            <person name="Nie L."/>
        </authorList>
    </citation>
    <scope>NUCLEOTIDE SEQUENCE [LARGE SCALE GENOMIC DNA]</scope>
    <source>
        <strain evidence="2">NL</strain>
    </source>
</reference>
<accession>A0A328BQJ1</accession>
<organism evidence="1 2">
    <name type="scientific">Hymenobacter edaphi</name>
    <dbReference type="NCBI Taxonomy" id="2211146"/>
    <lineage>
        <taxon>Bacteria</taxon>
        <taxon>Pseudomonadati</taxon>
        <taxon>Bacteroidota</taxon>
        <taxon>Cytophagia</taxon>
        <taxon>Cytophagales</taxon>
        <taxon>Hymenobacteraceae</taxon>
        <taxon>Hymenobacter</taxon>
    </lineage>
</organism>
<dbReference type="EMBL" id="QHKM01000001">
    <property type="protein sequence ID" value="RAK69522.1"/>
    <property type="molecule type" value="Genomic_DNA"/>
</dbReference>
<keyword evidence="2" id="KW-1185">Reference proteome</keyword>
<dbReference type="RefSeq" id="WP_111476258.1">
    <property type="nucleotide sequence ID" value="NZ_QHKM01000001.1"/>
</dbReference>
<proteinExistence type="predicted"/>
<sequence length="176" mass="19771">MPETAASSATEALDLMQQYGTVLRRLTELKVCRTNNSPIGDYTEWLVAQKLGLGLENNSKLWYDAYRQATPAAPKIRYQIKGRRMRSKDKNVEFSAIRGLHHEHFEYLIIVAFNEDFGIEYALQIPHAVVPGLVKMSTHVNAHRLVIRPSQLSRIRQLSDVLDLTSVLSAAAAVPA</sequence>
<dbReference type="Proteomes" id="UP000248553">
    <property type="component" value="Unassembled WGS sequence"/>
</dbReference>
<name>A0A328BQJ1_9BACT</name>
<dbReference type="OrthoDB" id="2293at2"/>
<protein>
    <submittedName>
        <fullName evidence="1">Uncharacterized protein</fullName>
    </submittedName>
</protein>